<gene>
    <name evidence="7" type="primary">rluB</name>
    <name evidence="7" type="ORF">PATL70BA_0287</name>
</gene>
<dbReference type="GO" id="GO:0005829">
    <property type="term" value="C:cytosol"/>
    <property type="evidence" value="ECO:0007669"/>
    <property type="project" value="UniProtKB-ARBA"/>
</dbReference>
<evidence type="ECO:0000256" key="5">
    <source>
        <dbReference type="RuleBase" id="RU003887"/>
    </source>
</evidence>
<dbReference type="InterPro" id="IPR018496">
    <property type="entry name" value="PsdUridine_synth_RsuA/RluB_CS"/>
</dbReference>
<dbReference type="Gene3D" id="3.30.70.580">
    <property type="entry name" value="Pseudouridine synthase I, catalytic domain, N-terminal subdomain"/>
    <property type="match status" value="1"/>
</dbReference>
<dbReference type="FunFam" id="3.10.290.10:FF:000003">
    <property type="entry name" value="Pseudouridine synthase"/>
    <property type="match status" value="1"/>
</dbReference>
<dbReference type="CDD" id="cd00165">
    <property type="entry name" value="S4"/>
    <property type="match status" value="1"/>
</dbReference>
<dbReference type="PROSITE" id="PS50889">
    <property type="entry name" value="S4"/>
    <property type="match status" value="1"/>
</dbReference>
<dbReference type="InterPro" id="IPR020103">
    <property type="entry name" value="PsdUridine_synth_cat_dom_sf"/>
</dbReference>
<sequence length="236" mass="26965">MEIRLQKYIADAGIASRRAAEKLISNGEIKVNGQVVREMGVKINPVEDVVTYKNKDLKKVENLEYYLLHKPVRVVSTASDEKNRTNVVDMVKSHHRLYPVGRLDYMSSGLIILTNDGDLTYKLTHPKHDIEKHYEVKIEPPITESDVKKLRVGVNLDGEKTRPCKVKLIKDSSRYQVYSIILQEGKNRQIRRMVEVVGSSVVALERTAIGSITMAGLKYGQYRPLTRDEIDYLKQL</sequence>
<dbReference type="EC" id="5.4.99.-" evidence="5"/>
<dbReference type="Gene3D" id="3.10.290.10">
    <property type="entry name" value="RNA-binding S4 domain"/>
    <property type="match status" value="1"/>
</dbReference>
<dbReference type="Proteomes" id="UP000279029">
    <property type="component" value="Chromosome"/>
</dbReference>
<keyword evidence="2 4" id="KW-0694">RNA-binding</keyword>
<organism evidence="7 8">
    <name type="scientific">Petrocella atlantisensis</name>
    <dbReference type="NCBI Taxonomy" id="2173034"/>
    <lineage>
        <taxon>Bacteria</taxon>
        <taxon>Bacillati</taxon>
        <taxon>Bacillota</taxon>
        <taxon>Clostridia</taxon>
        <taxon>Lachnospirales</taxon>
        <taxon>Vallitaleaceae</taxon>
        <taxon>Petrocella</taxon>
    </lineage>
</organism>
<dbReference type="SMART" id="SM00363">
    <property type="entry name" value="S4"/>
    <property type="match status" value="1"/>
</dbReference>
<accession>A0A3P7P743</accession>
<dbReference type="NCBIfam" id="TIGR00093">
    <property type="entry name" value="pseudouridine synthase"/>
    <property type="match status" value="1"/>
</dbReference>
<dbReference type="InterPro" id="IPR020094">
    <property type="entry name" value="TruA/RsuA/RluB/E/F_N"/>
</dbReference>
<evidence type="ECO:0000313" key="7">
    <source>
        <dbReference type="EMBL" id="VDN46133.1"/>
    </source>
</evidence>
<dbReference type="SUPFAM" id="SSF55174">
    <property type="entry name" value="Alpha-L RNA-binding motif"/>
    <property type="match status" value="1"/>
</dbReference>
<dbReference type="GO" id="GO:0000455">
    <property type="term" value="P:enzyme-directed rRNA pseudouridine synthesis"/>
    <property type="evidence" value="ECO:0007669"/>
    <property type="project" value="UniProtKB-ARBA"/>
</dbReference>
<evidence type="ECO:0000256" key="4">
    <source>
        <dbReference type="PROSITE-ProRule" id="PRU00182"/>
    </source>
</evidence>
<dbReference type="InterPro" id="IPR042092">
    <property type="entry name" value="PsdUridine_s_RsuA/RluB/E/F_cat"/>
</dbReference>
<dbReference type="AlphaFoldDB" id="A0A3P7P743"/>
<protein>
    <recommendedName>
        <fullName evidence="5">Pseudouridine synthase</fullName>
        <ecNumber evidence="5">5.4.99.-</ecNumber>
    </recommendedName>
</protein>
<keyword evidence="3 5" id="KW-0413">Isomerase</keyword>
<keyword evidence="7" id="KW-0456">Lyase</keyword>
<dbReference type="SUPFAM" id="SSF55120">
    <property type="entry name" value="Pseudouridine synthase"/>
    <property type="match status" value="1"/>
</dbReference>
<dbReference type="GO" id="GO:0120159">
    <property type="term" value="F:rRNA pseudouridine synthase activity"/>
    <property type="evidence" value="ECO:0007669"/>
    <property type="project" value="UniProtKB-ARBA"/>
</dbReference>
<dbReference type="GO" id="GO:0016829">
    <property type="term" value="F:lyase activity"/>
    <property type="evidence" value="ECO:0007669"/>
    <property type="project" value="UniProtKB-KW"/>
</dbReference>
<evidence type="ECO:0000256" key="1">
    <source>
        <dbReference type="ARBA" id="ARBA00008348"/>
    </source>
</evidence>
<dbReference type="RefSeq" id="WP_125135695.1">
    <property type="nucleotide sequence ID" value="NZ_LR130778.1"/>
</dbReference>
<reference evidence="7 8" key="1">
    <citation type="submission" date="2018-09" db="EMBL/GenBank/DDBJ databases">
        <authorList>
            <person name="Postec A."/>
        </authorList>
    </citation>
    <scope>NUCLEOTIDE SEQUENCE [LARGE SCALE GENOMIC DNA]</scope>
    <source>
        <strain evidence="7">70B-A</strain>
    </source>
</reference>
<dbReference type="EMBL" id="LR130778">
    <property type="protein sequence ID" value="VDN46133.1"/>
    <property type="molecule type" value="Genomic_DNA"/>
</dbReference>
<evidence type="ECO:0000313" key="8">
    <source>
        <dbReference type="Proteomes" id="UP000279029"/>
    </source>
</evidence>
<dbReference type="Pfam" id="PF01479">
    <property type="entry name" value="S4"/>
    <property type="match status" value="1"/>
</dbReference>
<dbReference type="PANTHER" id="PTHR47683:SF2">
    <property type="entry name" value="RNA-BINDING S4 DOMAIN-CONTAINING PROTEIN"/>
    <property type="match status" value="1"/>
</dbReference>
<dbReference type="InterPro" id="IPR006145">
    <property type="entry name" value="PsdUridine_synth_RsuA/RluA"/>
</dbReference>
<proteinExistence type="inferred from homology"/>
<dbReference type="FunFam" id="3.30.70.1560:FF:000001">
    <property type="entry name" value="Pseudouridine synthase"/>
    <property type="match status" value="1"/>
</dbReference>
<evidence type="ECO:0000259" key="6">
    <source>
        <dbReference type="SMART" id="SM00363"/>
    </source>
</evidence>
<dbReference type="Pfam" id="PF00849">
    <property type="entry name" value="PseudoU_synth_2"/>
    <property type="match status" value="1"/>
</dbReference>
<dbReference type="PANTHER" id="PTHR47683">
    <property type="entry name" value="PSEUDOURIDINE SYNTHASE FAMILY PROTEIN-RELATED"/>
    <property type="match status" value="1"/>
</dbReference>
<keyword evidence="8" id="KW-1185">Reference proteome</keyword>
<comment type="similarity">
    <text evidence="1 5">Belongs to the pseudouridine synthase RsuA family.</text>
</comment>
<dbReference type="InterPro" id="IPR036986">
    <property type="entry name" value="S4_RNA-bd_sf"/>
</dbReference>
<dbReference type="OrthoDB" id="9807213at2"/>
<dbReference type="InterPro" id="IPR000748">
    <property type="entry name" value="PsdUridine_synth_RsuA/RluB/E/F"/>
</dbReference>
<name>A0A3P7P743_9FIRM</name>
<feature type="domain" description="RNA-binding S4" evidence="6">
    <location>
        <begin position="3"/>
        <end position="68"/>
    </location>
</feature>
<dbReference type="CDD" id="cd02870">
    <property type="entry name" value="PseudoU_synth_RsuA_like"/>
    <property type="match status" value="1"/>
</dbReference>
<dbReference type="Gene3D" id="3.30.70.1560">
    <property type="entry name" value="Alpha-L RNA-binding motif"/>
    <property type="match status" value="1"/>
</dbReference>
<dbReference type="KEGG" id="cbar:PATL70BA_0287"/>
<dbReference type="InterPro" id="IPR050343">
    <property type="entry name" value="RsuA_PseudoU_synthase"/>
</dbReference>
<dbReference type="GO" id="GO:0003723">
    <property type="term" value="F:RNA binding"/>
    <property type="evidence" value="ECO:0007669"/>
    <property type="project" value="UniProtKB-KW"/>
</dbReference>
<dbReference type="PROSITE" id="PS01149">
    <property type="entry name" value="PSI_RSU"/>
    <property type="match status" value="1"/>
</dbReference>
<evidence type="ECO:0000256" key="2">
    <source>
        <dbReference type="ARBA" id="ARBA00022884"/>
    </source>
</evidence>
<evidence type="ECO:0000256" key="3">
    <source>
        <dbReference type="ARBA" id="ARBA00023235"/>
    </source>
</evidence>
<dbReference type="InterPro" id="IPR002942">
    <property type="entry name" value="S4_RNA-bd"/>
</dbReference>